<dbReference type="SUPFAM" id="SSF51206">
    <property type="entry name" value="cAMP-binding domain-like"/>
    <property type="match status" value="1"/>
</dbReference>
<name>A0A9D5JV08_9BACT</name>
<gene>
    <name evidence="2" type="ORF">GF339_09405</name>
</gene>
<dbReference type="EMBL" id="WJJP01000297">
    <property type="protein sequence ID" value="MBD3324788.1"/>
    <property type="molecule type" value="Genomic_DNA"/>
</dbReference>
<feature type="non-terminal residue" evidence="2">
    <location>
        <position position="1"/>
    </location>
</feature>
<dbReference type="Gene3D" id="2.60.120.10">
    <property type="entry name" value="Jelly Rolls"/>
    <property type="match status" value="1"/>
</dbReference>
<reference evidence="2" key="1">
    <citation type="submission" date="2019-11" db="EMBL/GenBank/DDBJ databases">
        <title>Microbial mats filling the niche in hypersaline microbial mats.</title>
        <authorList>
            <person name="Wong H.L."/>
            <person name="Macleod F.I."/>
            <person name="White R.A. III"/>
            <person name="Burns B.P."/>
        </authorList>
    </citation>
    <scope>NUCLEOTIDE SEQUENCE</scope>
    <source>
        <strain evidence="2">Rbin_158</strain>
    </source>
</reference>
<protein>
    <submittedName>
        <fullName evidence="2">Cyclic nucleotide-binding domain-containing protein</fullName>
    </submittedName>
</protein>
<dbReference type="Pfam" id="PF00027">
    <property type="entry name" value="cNMP_binding"/>
    <property type="match status" value="1"/>
</dbReference>
<evidence type="ECO:0000259" key="1">
    <source>
        <dbReference type="PROSITE" id="PS50042"/>
    </source>
</evidence>
<sequence length="110" mass="12271">QGTFPDALYVVETGQVTIQLETKDQKPIRLRTMGPGTIVGELGIYLNRRAAASVIVLHPGTIYRLSRHALQQMQATDPHLAAFFHEFMASLLSERLIHMNTTVQALLEDT</sequence>
<dbReference type="CDD" id="cd00038">
    <property type="entry name" value="CAP_ED"/>
    <property type="match status" value="1"/>
</dbReference>
<proteinExistence type="predicted"/>
<dbReference type="InterPro" id="IPR000595">
    <property type="entry name" value="cNMP-bd_dom"/>
</dbReference>
<dbReference type="InterPro" id="IPR050397">
    <property type="entry name" value="Env_Response_Regulators"/>
</dbReference>
<evidence type="ECO:0000313" key="3">
    <source>
        <dbReference type="Proteomes" id="UP000649604"/>
    </source>
</evidence>
<comment type="caution">
    <text evidence="2">The sequence shown here is derived from an EMBL/GenBank/DDBJ whole genome shotgun (WGS) entry which is preliminary data.</text>
</comment>
<accession>A0A9D5JV08</accession>
<dbReference type="PANTHER" id="PTHR24567:SF74">
    <property type="entry name" value="HTH-TYPE TRANSCRIPTIONAL REGULATOR ARCR"/>
    <property type="match status" value="1"/>
</dbReference>
<dbReference type="GO" id="GO:0003700">
    <property type="term" value="F:DNA-binding transcription factor activity"/>
    <property type="evidence" value="ECO:0007669"/>
    <property type="project" value="TreeGrafter"/>
</dbReference>
<dbReference type="InterPro" id="IPR014710">
    <property type="entry name" value="RmlC-like_jellyroll"/>
</dbReference>
<dbReference type="PANTHER" id="PTHR24567">
    <property type="entry name" value="CRP FAMILY TRANSCRIPTIONAL REGULATORY PROTEIN"/>
    <property type="match status" value="1"/>
</dbReference>
<dbReference type="InterPro" id="IPR018490">
    <property type="entry name" value="cNMP-bd_dom_sf"/>
</dbReference>
<organism evidence="2 3">
    <name type="scientific">candidate division KSB3 bacterium</name>
    <dbReference type="NCBI Taxonomy" id="2044937"/>
    <lineage>
        <taxon>Bacteria</taxon>
        <taxon>candidate division KSB3</taxon>
    </lineage>
</organism>
<evidence type="ECO:0000313" key="2">
    <source>
        <dbReference type="EMBL" id="MBD3324788.1"/>
    </source>
</evidence>
<dbReference type="Proteomes" id="UP000649604">
    <property type="component" value="Unassembled WGS sequence"/>
</dbReference>
<feature type="domain" description="Cyclic nucleotide-binding" evidence="1">
    <location>
        <begin position="1"/>
        <end position="73"/>
    </location>
</feature>
<dbReference type="GO" id="GO:0005829">
    <property type="term" value="C:cytosol"/>
    <property type="evidence" value="ECO:0007669"/>
    <property type="project" value="TreeGrafter"/>
</dbReference>
<dbReference type="PROSITE" id="PS50042">
    <property type="entry name" value="CNMP_BINDING_3"/>
    <property type="match status" value="1"/>
</dbReference>
<dbReference type="AlphaFoldDB" id="A0A9D5JV08"/>